<keyword evidence="3 5" id="KW-0808">Transferase</keyword>
<dbReference type="RefSeq" id="WP_119148877.1">
    <property type="nucleotide sequence ID" value="NZ_JBHSOV010000021.1"/>
</dbReference>
<protein>
    <submittedName>
        <fullName evidence="5">Glycosyltransferase</fullName>
    </submittedName>
</protein>
<sequence length="390" mass="42951">MNVPIYMGSSSGFGEGGLGGHLGFIYRAAQSTGRDIRVICRGQPQLPDGEFVSVPPPVWAKNVKYTPLRWSPALQTNWSGSQFDRIAASRLPNEPIVYHSFPGFAENSFRKVKKRGGITVLEAATTHAQNVYEVTEEEHRRFGMGGNHFSRGWLKRVLQEYELADFITIASDLQRQTFLDRGFPAEKLLYAPLGIDTNRFSPPADGIRRRTPGQPFRIVQVGQVTLRKGFLYLLEAVRRLNDPDIEIILFGGIGWRAIRHSLASYRQLGIGVRQQSGDPLSVLRDAHLCVHASVEDGFGLAPLEAMAAGLPVIVSDQTGMKDLVEHGKEGFIVPSRDADRLAEAIAGLKRNEEARRAMGAAAAAKAKQYDASACADRYAEALRPAWVNAL</sequence>
<dbReference type="PANTHER" id="PTHR12526">
    <property type="entry name" value="GLYCOSYLTRANSFERASE"/>
    <property type="match status" value="1"/>
</dbReference>
<comment type="similarity">
    <text evidence="1">Belongs to the glycosyltransferase group 1 family. Glycosyltransferase 4 subfamily.</text>
</comment>
<comment type="caution">
    <text evidence="5">The sequence shown here is derived from an EMBL/GenBank/DDBJ whole genome shotgun (WGS) entry which is preliminary data.</text>
</comment>
<dbReference type="Pfam" id="PF00534">
    <property type="entry name" value="Glycos_transf_1"/>
    <property type="match status" value="1"/>
</dbReference>
<dbReference type="PANTHER" id="PTHR12526:SF640">
    <property type="entry name" value="COLANIC ACID BIOSYNTHESIS GLYCOSYLTRANSFERASE WCAL-RELATED"/>
    <property type="match status" value="1"/>
</dbReference>
<dbReference type="AlphaFoldDB" id="A0A398CMV5"/>
<dbReference type="CDD" id="cd03801">
    <property type="entry name" value="GT4_PimA-like"/>
    <property type="match status" value="1"/>
</dbReference>
<evidence type="ECO:0000313" key="5">
    <source>
        <dbReference type="EMBL" id="RIE03805.1"/>
    </source>
</evidence>
<feature type="domain" description="Glycosyl transferase family 1" evidence="4">
    <location>
        <begin position="212"/>
        <end position="363"/>
    </location>
</feature>
<dbReference type="SUPFAM" id="SSF53756">
    <property type="entry name" value="UDP-Glycosyltransferase/glycogen phosphorylase"/>
    <property type="match status" value="1"/>
</dbReference>
<proteinExistence type="inferred from homology"/>
<dbReference type="InterPro" id="IPR001296">
    <property type="entry name" value="Glyco_trans_1"/>
</dbReference>
<evidence type="ECO:0000256" key="2">
    <source>
        <dbReference type="ARBA" id="ARBA00022676"/>
    </source>
</evidence>
<reference evidence="5 6" key="1">
    <citation type="submission" date="2018-09" db="EMBL/GenBank/DDBJ databases">
        <title>Cohnella cavernae sp. nov., isolated from a karst cave.</title>
        <authorList>
            <person name="Zhu H."/>
        </authorList>
    </citation>
    <scope>NUCLEOTIDE SEQUENCE [LARGE SCALE GENOMIC DNA]</scope>
    <source>
        <strain evidence="5 6">K2E09-144</strain>
    </source>
</reference>
<evidence type="ECO:0000313" key="6">
    <source>
        <dbReference type="Proteomes" id="UP000266340"/>
    </source>
</evidence>
<evidence type="ECO:0000256" key="3">
    <source>
        <dbReference type="ARBA" id="ARBA00022679"/>
    </source>
</evidence>
<dbReference type="GO" id="GO:0016757">
    <property type="term" value="F:glycosyltransferase activity"/>
    <property type="evidence" value="ECO:0007669"/>
    <property type="project" value="UniProtKB-KW"/>
</dbReference>
<dbReference type="OrthoDB" id="9806653at2"/>
<gene>
    <name evidence="5" type="ORF">D3H35_09635</name>
</gene>
<evidence type="ECO:0000259" key="4">
    <source>
        <dbReference type="Pfam" id="PF00534"/>
    </source>
</evidence>
<name>A0A398CMV5_9BACL</name>
<keyword evidence="6" id="KW-1185">Reference proteome</keyword>
<dbReference type="Proteomes" id="UP000266340">
    <property type="component" value="Unassembled WGS sequence"/>
</dbReference>
<keyword evidence="2" id="KW-0328">Glycosyltransferase</keyword>
<dbReference type="EMBL" id="QXJM01000030">
    <property type="protein sequence ID" value="RIE03805.1"/>
    <property type="molecule type" value="Genomic_DNA"/>
</dbReference>
<organism evidence="5 6">
    <name type="scientific">Cohnella faecalis</name>
    <dbReference type="NCBI Taxonomy" id="2315694"/>
    <lineage>
        <taxon>Bacteria</taxon>
        <taxon>Bacillati</taxon>
        <taxon>Bacillota</taxon>
        <taxon>Bacilli</taxon>
        <taxon>Bacillales</taxon>
        <taxon>Paenibacillaceae</taxon>
        <taxon>Cohnella</taxon>
    </lineage>
</organism>
<dbReference type="Gene3D" id="3.40.50.2000">
    <property type="entry name" value="Glycogen Phosphorylase B"/>
    <property type="match status" value="2"/>
</dbReference>
<accession>A0A398CMV5</accession>
<evidence type="ECO:0000256" key="1">
    <source>
        <dbReference type="ARBA" id="ARBA00009481"/>
    </source>
</evidence>